<accession>A0A1M4E2H2</accession>
<feature type="transmembrane region" description="Helical" evidence="1">
    <location>
        <begin position="6"/>
        <end position="32"/>
    </location>
</feature>
<protein>
    <submittedName>
        <fullName evidence="2">Uncharacterized protein</fullName>
    </submittedName>
</protein>
<evidence type="ECO:0000313" key="2">
    <source>
        <dbReference type="EMBL" id="SBO93028.1"/>
    </source>
</evidence>
<dbReference type="RefSeq" id="WP_225272262.1">
    <property type="nucleotide sequence ID" value="NZ_CP084058.1"/>
</dbReference>
<name>A0A1M4E2H2_9ACTN</name>
<keyword evidence="1" id="KW-0472">Membrane</keyword>
<keyword evidence="1" id="KW-0812">Transmembrane</keyword>
<dbReference type="EMBL" id="LT559118">
    <property type="protein sequence ID" value="SBO93028.1"/>
    <property type="molecule type" value="Genomic_DNA"/>
</dbReference>
<reference evidence="2" key="1">
    <citation type="submission" date="2016-04" db="EMBL/GenBank/DDBJ databases">
        <authorList>
            <person name="Evans L.H."/>
            <person name="Alamgir A."/>
            <person name="Owens N."/>
            <person name="Weber N.D."/>
            <person name="Virtaneva K."/>
            <person name="Barbian K."/>
            <person name="Babar A."/>
            <person name="Rosenke K."/>
        </authorList>
    </citation>
    <scope>NUCLEOTIDE SEQUENCE</scope>
    <source>
        <strain evidence="2">Nono1</strain>
    </source>
</reference>
<keyword evidence="1" id="KW-1133">Transmembrane helix</keyword>
<organism evidence="2">
    <name type="scientific">Nonomuraea gerenzanensis</name>
    <dbReference type="NCBI Taxonomy" id="93944"/>
    <lineage>
        <taxon>Bacteria</taxon>
        <taxon>Bacillati</taxon>
        <taxon>Actinomycetota</taxon>
        <taxon>Actinomycetes</taxon>
        <taxon>Streptosporangiales</taxon>
        <taxon>Streptosporangiaceae</taxon>
        <taxon>Nonomuraea</taxon>
    </lineage>
</organism>
<feature type="transmembrane region" description="Helical" evidence="1">
    <location>
        <begin position="112"/>
        <end position="132"/>
    </location>
</feature>
<dbReference type="AlphaFoldDB" id="A0A1M4E2H2"/>
<sequence>MGLEVQLVVTFLTLIAVPLGALALIVMMIRVLTGKLFPAPVGRWVQAAAYTALAGGAMYVWGAFHLFTLDVRETCLLQHGQGWEPGHGERFFPLSKRCNADYDLVPGYVNPVVMLCLAGVVLFAALAVRQAVKTRAAAK</sequence>
<proteinExistence type="predicted"/>
<feature type="transmembrane region" description="Helical" evidence="1">
    <location>
        <begin position="44"/>
        <end position="64"/>
    </location>
</feature>
<gene>
    <name evidence="2" type="ORF">BN4615_P2542</name>
</gene>
<evidence type="ECO:0000256" key="1">
    <source>
        <dbReference type="SAM" id="Phobius"/>
    </source>
</evidence>